<protein>
    <submittedName>
        <fullName evidence="2">Tail tape measure protein</fullName>
    </submittedName>
</protein>
<evidence type="ECO:0000313" key="2">
    <source>
        <dbReference type="EMBL" id="MCL6679930.1"/>
    </source>
</evidence>
<accession>A0ABT0RI19</accession>
<dbReference type="Proteomes" id="UP001165343">
    <property type="component" value="Unassembled WGS sequence"/>
</dbReference>
<sequence>MDQDIEQMVISVRADTAAFARDVSTMRGELEGPLVQGVGRAGRLIDSALARAISNGKIGFGDLKKVALAAMADIASASLRALFQPQGGGGVGAGLLSGLSNLIAGLAGSPGRATGGPVSGGRPYLVGERGPELFVPSGGGRIEKLNQGSRDVRVAISVVSPARGDEPHALRRSSRQIARAVRSALRKGEQ</sequence>
<dbReference type="EMBL" id="JAMGBC010000001">
    <property type="protein sequence ID" value="MCL6679930.1"/>
    <property type="molecule type" value="Genomic_DNA"/>
</dbReference>
<comment type="caution">
    <text evidence="2">The sequence shown here is derived from an EMBL/GenBank/DDBJ whole genome shotgun (WGS) entry which is preliminary data.</text>
</comment>
<organism evidence="2 3">
    <name type="scientific">Sphingomonas anseongensis</name>
    <dbReference type="NCBI Taxonomy" id="2908207"/>
    <lineage>
        <taxon>Bacteria</taxon>
        <taxon>Pseudomonadati</taxon>
        <taxon>Pseudomonadota</taxon>
        <taxon>Alphaproteobacteria</taxon>
        <taxon>Sphingomonadales</taxon>
        <taxon>Sphingomonadaceae</taxon>
        <taxon>Sphingomonas</taxon>
    </lineage>
</organism>
<evidence type="ECO:0000256" key="1">
    <source>
        <dbReference type="SAM" id="MobiDB-lite"/>
    </source>
</evidence>
<keyword evidence="3" id="KW-1185">Reference proteome</keyword>
<proteinExistence type="predicted"/>
<name>A0ABT0RI19_9SPHN</name>
<gene>
    <name evidence="2" type="ORF">LZ519_11480</name>
</gene>
<feature type="region of interest" description="Disordered" evidence="1">
    <location>
        <begin position="163"/>
        <end position="190"/>
    </location>
</feature>
<evidence type="ECO:0000313" key="3">
    <source>
        <dbReference type="Proteomes" id="UP001165343"/>
    </source>
</evidence>
<reference evidence="2" key="1">
    <citation type="submission" date="2022-05" db="EMBL/GenBank/DDBJ databases">
        <authorList>
            <person name="Jo J.-H."/>
            <person name="Im W.-T."/>
        </authorList>
    </citation>
    <scope>NUCLEOTIDE SEQUENCE</scope>
    <source>
        <strain evidence="2">RG327</strain>
    </source>
</reference>